<comment type="catalytic activity">
    <reaction evidence="5 6">
        <text>Exonucleolytic cleavage in either 5'- to 3'- or 3'- to 5'-direction to yield nucleoside 5'-phosphates.</text>
        <dbReference type="EC" id="3.1.11.6"/>
    </reaction>
</comment>
<comment type="subunit">
    <text evidence="5">Heterooligomer composed of large and small subunits.</text>
</comment>
<dbReference type="EMBL" id="JAACAK010000028">
    <property type="protein sequence ID" value="NIR74177.1"/>
    <property type="molecule type" value="Genomic_DNA"/>
</dbReference>
<organism evidence="9 10">
    <name type="scientific">Candidatus Kutchimonas denitrificans</name>
    <dbReference type="NCBI Taxonomy" id="3056748"/>
    <lineage>
        <taxon>Bacteria</taxon>
        <taxon>Pseudomonadati</taxon>
        <taxon>Gemmatimonadota</taxon>
        <taxon>Gemmatimonadia</taxon>
        <taxon>Candidatus Palauibacterales</taxon>
        <taxon>Candidatus Palauibacteraceae</taxon>
        <taxon>Candidatus Kutchimonas</taxon>
    </lineage>
</organism>
<keyword evidence="3 5" id="KW-0378">Hydrolase</keyword>
<feature type="domain" description="Exonuclease VII large subunit C-terminal" evidence="7">
    <location>
        <begin position="140"/>
        <end position="317"/>
    </location>
</feature>
<dbReference type="InterPro" id="IPR020579">
    <property type="entry name" value="Exonuc_VII_lsu_C"/>
</dbReference>
<dbReference type="PANTHER" id="PTHR30008">
    <property type="entry name" value="EXODEOXYRIBONUCLEASE 7 LARGE SUBUNIT"/>
    <property type="match status" value="1"/>
</dbReference>
<protein>
    <recommendedName>
        <fullName evidence="5">Exodeoxyribonuclease 7 large subunit</fullName>
        <ecNumber evidence="5">3.1.11.6</ecNumber>
    </recommendedName>
    <alternativeName>
        <fullName evidence="5">Exodeoxyribonuclease VII large subunit</fullName>
        <shortName evidence="5">Exonuclease VII large subunit</shortName>
    </alternativeName>
</protein>
<evidence type="ECO:0000259" key="7">
    <source>
        <dbReference type="Pfam" id="PF02601"/>
    </source>
</evidence>
<evidence type="ECO:0000256" key="1">
    <source>
        <dbReference type="ARBA" id="ARBA00022490"/>
    </source>
</evidence>
<comment type="subcellular location">
    <subcellularLocation>
        <location evidence="5 6">Cytoplasm</location>
    </subcellularLocation>
</comment>
<comment type="function">
    <text evidence="5">Bidirectionally degrades single-stranded DNA into large acid-insoluble oligonucleotides, which are then degraded further into small acid-soluble oligonucleotides.</text>
</comment>
<evidence type="ECO:0000313" key="9">
    <source>
        <dbReference type="EMBL" id="NIR74177.1"/>
    </source>
</evidence>
<evidence type="ECO:0000256" key="4">
    <source>
        <dbReference type="ARBA" id="ARBA00022839"/>
    </source>
</evidence>
<comment type="similarity">
    <text evidence="5 6">Belongs to the XseA family.</text>
</comment>
<dbReference type="Pfam" id="PF13742">
    <property type="entry name" value="tRNA_anti_2"/>
    <property type="match status" value="1"/>
</dbReference>
<accession>A0AAE5CA50</accession>
<keyword evidence="2 5" id="KW-0540">Nuclease</keyword>
<evidence type="ECO:0000259" key="8">
    <source>
        <dbReference type="Pfam" id="PF13742"/>
    </source>
</evidence>
<dbReference type="GO" id="GO:0006308">
    <property type="term" value="P:DNA catabolic process"/>
    <property type="evidence" value="ECO:0007669"/>
    <property type="project" value="UniProtKB-UniRule"/>
</dbReference>
<gene>
    <name evidence="5 9" type="primary">xseA</name>
    <name evidence="9" type="ORF">GWO12_03555</name>
</gene>
<dbReference type="InterPro" id="IPR003753">
    <property type="entry name" value="Exonuc_VII_L"/>
</dbReference>
<proteinExistence type="inferred from homology"/>
<name>A0AAE5CA50_9BACT</name>
<dbReference type="Proteomes" id="UP000702544">
    <property type="component" value="Unassembled WGS sequence"/>
</dbReference>
<dbReference type="GO" id="GO:0009318">
    <property type="term" value="C:exodeoxyribonuclease VII complex"/>
    <property type="evidence" value="ECO:0007669"/>
    <property type="project" value="UniProtKB-UniRule"/>
</dbReference>
<dbReference type="NCBIfam" id="TIGR00237">
    <property type="entry name" value="xseA"/>
    <property type="match status" value="1"/>
</dbReference>
<dbReference type="HAMAP" id="MF_00378">
    <property type="entry name" value="Exonuc_7_L"/>
    <property type="match status" value="1"/>
</dbReference>
<dbReference type="InterPro" id="IPR025824">
    <property type="entry name" value="OB-fold_nuc-bd_dom"/>
</dbReference>
<dbReference type="AlphaFoldDB" id="A0AAE5CA50"/>
<evidence type="ECO:0000256" key="2">
    <source>
        <dbReference type="ARBA" id="ARBA00022722"/>
    </source>
</evidence>
<dbReference type="GO" id="GO:0003676">
    <property type="term" value="F:nucleic acid binding"/>
    <property type="evidence" value="ECO:0007669"/>
    <property type="project" value="InterPro"/>
</dbReference>
<sequence>MNRDLFFQAANARGLERDRLTEVWSVSQVNAAARELLEGALPLIWVAGEVSGFKRYPSGHCYFTLKDRAAQLGCVMWRDQARGLPAQPPEGMEVHAFGYLTIYPKAGRYQFVVRRITARGEGLWRIALEKARARLAAEGLLDPARKRPLPDFPACLGVVTSPEGAALRDIVSVLRRRARWIHVLVYPTRVQGERAETEIAAAIRRAGRSGRVDTLIVGRGGGSLEDLQAFNDERVARAIAESPVPVISAVGHETDITLTDLVADVRAPTPSAAAELAVPDGERLRADLAVTAGRMASALRNGVGRNARRVERLEERLTEAMAATLRRRRLILDGLRQRLDALGPRAVLERGFALALDDSGRILRSVESFEPGLRFTLRLKDGRVVARAEEREE</sequence>
<dbReference type="GO" id="GO:0005737">
    <property type="term" value="C:cytoplasm"/>
    <property type="evidence" value="ECO:0007669"/>
    <property type="project" value="UniProtKB-SubCell"/>
</dbReference>
<dbReference type="GO" id="GO:0008855">
    <property type="term" value="F:exodeoxyribonuclease VII activity"/>
    <property type="evidence" value="ECO:0007669"/>
    <property type="project" value="UniProtKB-UniRule"/>
</dbReference>
<evidence type="ECO:0000256" key="3">
    <source>
        <dbReference type="ARBA" id="ARBA00022801"/>
    </source>
</evidence>
<reference evidence="9 10" key="1">
    <citation type="submission" date="2020-01" db="EMBL/GenBank/DDBJ databases">
        <title>Genomes assembled from Gulf of Kutch pelagic sediment metagenomes.</title>
        <authorList>
            <person name="Chandrashekar M."/>
            <person name="Mahajan M.S."/>
            <person name="Dave K.J."/>
            <person name="Vatsa P."/>
            <person name="Nathani N.M."/>
        </authorList>
    </citation>
    <scope>NUCLEOTIDE SEQUENCE [LARGE SCALE GENOMIC DNA]</scope>
    <source>
        <strain evidence="9">KS3-K002</strain>
    </source>
</reference>
<comment type="caution">
    <text evidence="9">The sequence shown here is derived from an EMBL/GenBank/DDBJ whole genome shotgun (WGS) entry which is preliminary data.</text>
</comment>
<dbReference type="EC" id="3.1.11.6" evidence="5"/>
<evidence type="ECO:0000313" key="10">
    <source>
        <dbReference type="Proteomes" id="UP000702544"/>
    </source>
</evidence>
<dbReference type="PANTHER" id="PTHR30008:SF0">
    <property type="entry name" value="EXODEOXYRIBONUCLEASE 7 LARGE SUBUNIT"/>
    <property type="match status" value="1"/>
</dbReference>
<evidence type="ECO:0000256" key="6">
    <source>
        <dbReference type="RuleBase" id="RU004355"/>
    </source>
</evidence>
<dbReference type="Pfam" id="PF02601">
    <property type="entry name" value="Exonuc_VII_L"/>
    <property type="match status" value="1"/>
</dbReference>
<keyword evidence="4 5" id="KW-0269">Exonuclease</keyword>
<evidence type="ECO:0000256" key="5">
    <source>
        <dbReference type="HAMAP-Rule" id="MF_00378"/>
    </source>
</evidence>
<feature type="domain" description="OB-fold nucleic acid binding" evidence="8">
    <location>
        <begin position="24"/>
        <end position="116"/>
    </location>
</feature>
<keyword evidence="1 5" id="KW-0963">Cytoplasm</keyword>
<dbReference type="CDD" id="cd04489">
    <property type="entry name" value="ExoVII_LU_OBF"/>
    <property type="match status" value="1"/>
</dbReference>